<evidence type="ECO:0000256" key="1">
    <source>
        <dbReference type="SAM" id="MobiDB-lite"/>
    </source>
</evidence>
<dbReference type="AlphaFoldDB" id="A0A939NCA4"/>
<sequence length="56" mass="6398">MNVPCNRKVDLQTRLDGIGTVTSPEVNDKDSNGILDTVQLTEADKQSRQWKKRREL</sequence>
<name>A0A939NCA4_STAXY</name>
<reference evidence="2" key="1">
    <citation type="submission" date="2021-03" db="EMBL/GenBank/DDBJ databases">
        <title>Molecular epidemiology and mechanisms of colistin and carbapenem resistance in Enterobacteriaceae from clinical isolates, the environment and porcine samples in Pretoria, South Africa.</title>
        <authorList>
            <person name="Bogoshi D."/>
            <person name="Mbelle N.M."/>
            <person name="Naidoo V."/>
            <person name="Osei Sekyere J."/>
        </authorList>
    </citation>
    <scope>NUCLEOTIDE SEQUENCE</scope>
    <source>
        <strain evidence="2">ESB009</strain>
    </source>
</reference>
<organism evidence="2">
    <name type="scientific">Staphylococcus xylosus</name>
    <dbReference type="NCBI Taxonomy" id="1288"/>
    <lineage>
        <taxon>Bacteria</taxon>
        <taxon>Bacillati</taxon>
        <taxon>Bacillota</taxon>
        <taxon>Bacilli</taxon>
        <taxon>Bacillales</taxon>
        <taxon>Staphylococcaceae</taxon>
        <taxon>Staphylococcus</taxon>
    </lineage>
</organism>
<comment type="caution">
    <text evidence="2">The sequence shown here is derived from an EMBL/GenBank/DDBJ whole genome shotgun (WGS) entry which is preliminary data.</text>
</comment>
<feature type="region of interest" description="Disordered" evidence="1">
    <location>
        <begin position="19"/>
        <end position="56"/>
    </location>
</feature>
<gene>
    <name evidence="2" type="ORF">J4710_08565</name>
</gene>
<accession>A0A939NCA4</accession>
<proteinExistence type="predicted"/>
<evidence type="ECO:0000313" key="2">
    <source>
        <dbReference type="EMBL" id="MBO1919994.1"/>
    </source>
</evidence>
<dbReference type="EMBL" id="JAGETT010000056">
    <property type="protein sequence ID" value="MBO1919994.1"/>
    <property type="molecule type" value="Genomic_DNA"/>
</dbReference>
<protein>
    <submittedName>
        <fullName evidence="2">Uncharacterized protein</fullName>
    </submittedName>
</protein>